<organism evidence="6 7">
    <name type="scientific">Pseudomonas putida</name>
    <name type="common">Arthrobacter siderocapsulatus</name>
    <dbReference type="NCBI Taxonomy" id="303"/>
    <lineage>
        <taxon>Bacteria</taxon>
        <taxon>Pseudomonadati</taxon>
        <taxon>Pseudomonadota</taxon>
        <taxon>Gammaproteobacteria</taxon>
        <taxon>Pseudomonadales</taxon>
        <taxon>Pseudomonadaceae</taxon>
        <taxon>Pseudomonas</taxon>
    </lineage>
</organism>
<keyword evidence="2" id="KW-0805">Transcription regulation</keyword>
<name>A0A379KQD0_PSEPU</name>
<dbReference type="PROSITE" id="PS50931">
    <property type="entry name" value="HTH_LYSR"/>
    <property type="match status" value="1"/>
</dbReference>
<keyword evidence="3" id="KW-0238">DNA-binding</keyword>
<dbReference type="GO" id="GO:0003700">
    <property type="term" value="F:DNA-binding transcription factor activity"/>
    <property type="evidence" value="ECO:0007669"/>
    <property type="project" value="InterPro"/>
</dbReference>
<dbReference type="InterPro" id="IPR000847">
    <property type="entry name" value="LysR_HTH_N"/>
</dbReference>
<dbReference type="Gene3D" id="3.40.190.290">
    <property type="match status" value="1"/>
</dbReference>
<feature type="domain" description="HTH lysR-type" evidence="5">
    <location>
        <begin position="2"/>
        <end position="59"/>
    </location>
</feature>
<accession>A0A379KQD0</accession>
<dbReference type="PANTHER" id="PTHR30126">
    <property type="entry name" value="HTH-TYPE TRANSCRIPTIONAL REGULATOR"/>
    <property type="match status" value="1"/>
</dbReference>
<evidence type="ECO:0000256" key="2">
    <source>
        <dbReference type="ARBA" id="ARBA00023015"/>
    </source>
</evidence>
<comment type="similarity">
    <text evidence="1">Belongs to the LysR transcriptional regulatory family.</text>
</comment>
<protein>
    <submittedName>
        <fullName evidence="6">LysR family transcriptional regulator</fullName>
    </submittedName>
</protein>
<dbReference type="GO" id="GO:0000976">
    <property type="term" value="F:transcription cis-regulatory region binding"/>
    <property type="evidence" value="ECO:0007669"/>
    <property type="project" value="TreeGrafter"/>
</dbReference>
<dbReference type="AlphaFoldDB" id="A0A379KQD0"/>
<dbReference type="InterPro" id="IPR005119">
    <property type="entry name" value="LysR_subst-bd"/>
</dbReference>
<evidence type="ECO:0000313" key="7">
    <source>
        <dbReference type="Proteomes" id="UP000254602"/>
    </source>
</evidence>
<evidence type="ECO:0000256" key="4">
    <source>
        <dbReference type="ARBA" id="ARBA00023163"/>
    </source>
</evidence>
<dbReference type="Pfam" id="PF03466">
    <property type="entry name" value="LysR_substrate"/>
    <property type="match status" value="1"/>
</dbReference>
<dbReference type="Pfam" id="PF00126">
    <property type="entry name" value="HTH_1"/>
    <property type="match status" value="1"/>
</dbReference>
<dbReference type="SUPFAM" id="SSF46785">
    <property type="entry name" value="Winged helix' DNA-binding domain"/>
    <property type="match status" value="1"/>
</dbReference>
<evidence type="ECO:0000259" key="5">
    <source>
        <dbReference type="PROSITE" id="PS50931"/>
    </source>
</evidence>
<gene>
    <name evidence="6" type="primary">cmpR_7</name>
    <name evidence="6" type="ORF">NCTC7914_03976</name>
</gene>
<dbReference type="CDD" id="cd05466">
    <property type="entry name" value="PBP2_LTTR_substrate"/>
    <property type="match status" value="1"/>
</dbReference>
<dbReference type="PANTHER" id="PTHR30126:SF40">
    <property type="entry name" value="HTH-TYPE TRANSCRIPTIONAL REGULATOR GLTR"/>
    <property type="match status" value="1"/>
</dbReference>
<sequence length="299" mass="33545">MITLKQIEAIYWIVELGSFEAAAAKLNMSQSAISKRVQELEDAFGVSIFDRSKRTARLTQKGVELHGCAVDMLRQRDDLLERISSKETLIRRFRLGVTELTALTWLPSLVERIHQTYPRVDLEPSIELSTDLLRRLENDEMDLIVVPDIFHDPRFISTPLNAVENAWMCAPALYPGDSAISLNELASFTVLTQGGSSGTGLTYERWLAEHDIRLGKTLTSNYLVAQVGLTISGVGISYLPLACMGTLITQERLKVIHTQQPLPTIKYVCVHRADRYQGLTVEVARLAQQTCNFNQLIIT</sequence>
<dbReference type="RefSeq" id="WP_115274889.1">
    <property type="nucleotide sequence ID" value="NZ_UGUY01000001.1"/>
</dbReference>
<dbReference type="EMBL" id="UGUY01000001">
    <property type="protein sequence ID" value="SUD69828.1"/>
    <property type="molecule type" value="Genomic_DNA"/>
</dbReference>
<dbReference type="InterPro" id="IPR036388">
    <property type="entry name" value="WH-like_DNA-bd_sf"/>
</dbReference>
<proteinExistence type="inferred from homology"/>
<dbReference type="PRINTS" id="PR00039">
    <property type="entry name" value="HTHLYSR"/>
</dbReference>
<keyword evidence="4" id="KW-0804">Transcription</keyword>
<evidence type="ECO:0000313" key="6">
    <source>
        <dbReference type="EMBL" id="SUD69828.1"/>
    </source>
</evidence>
<dbReference type="Proteomes" id="UP000254602">
    <property type="component" value="Unassembled WGS sequence"/>
</dbReference>
<evidence type="ECO:0000256" key="3">
    <source>
        <dbReference type="ARBA" id="ARBA00023125"/>
    </source>
</evidence>
<dbReference type="SUPFAM" id="SSF53850">
    <property type="entry name" value="Periplasmic binding protein-like II"/>
    <property type="match status" value="1"/>
</dbReference>
<evidence type="ECO:0000256" key="1">
    <source>
        <dbReference type="ARBA" id="ARBA00009437"/>
    </source>
</evidence>
<reference evidence="6 7" key="1">
    <citation type="submission" date="2018-06" db="EMBL/GenBank/DDBJ databases">
        <authorList>
            <consortium name="Pathogen Informatics"/>
            <person name="Doyle S."/>
        </authorList>
    </citation>
    <scope>NUCLEOTIDE SEQUENCE [LARGE SCALE GENOMIC DNA]</scope>
    <source>
        <strain evidence="6 7">NCTC7914</strain>
    </source>
</reference>
<dbReference type="Gene3D" id="1.10.10.10">
    <property type="entry name" value="Winged helix-like DNA-binding domain superfamily/Winged helix DNA-binding domain"/>
    <property type="match status" value="1"/>
</dbReference>
<dbReference type="InterPro" id="IPR036390">
    <property type="entry name" value="WH_DNA-bd_sf"/>
</dbReference>